<comment type="caution">
    <text evidence="2">The sequence shown here is derived from an EMBL/GenBank/DDBJ whole genome shotgun (WGS) entry which is preliminary data.</text>
</comment>
<dbReference type="PANTHER" id="PTHR45919:SF1">
    <property type="entry name" value="GDP-MAN:MAN(3)GLCNAC(2)-PP-DOL ALPHA-1,2-MANNOSYLTRANSFERASE"/>
    <property type="match status" value="1"/>
</dbReference>
<accession>A0A1F7XMC7</accession>
<gene>
    <name evidence="2" type="ORF">A2V55_02300</name>
</gene>
<sequence length="343" mass="39157">MKAAIYNPYLDTLGGGERYTMAFALVMAEKDFRVDVEWKDENIKVRLEKRFNMDLSKINFVQDIKKGDGYDVCFWVSDGSIPLLHARVNLLHFQFPFTNINGKTLLNKMKLFRINKVICNSIFTKSFIDKEFGIKSTVVYPPVSVEQFKPKRKENLILYVGRFSTLTQAKRQDILIKAFKKFYINSNDWELVIAGGSEVGVGDYVKSLRDQAEGYPIRIMESPSFSQITELYGKAKLFWSAAGYGIDENKEPTHVEHFGITVVEAMAAGCVPLVFNAGGHKEIIKEGNNGYLWKSIGELLKKTEMLEDDKKLFRETSINAKAGSENYVFEKFKKSFFNILSTT</sequence>
<organism evidence="2 3">
    <name type="scientific">Candidatus Woesebacteria bacterium RBG_19FT_COMBO_37_29</name>
    <dbReference type="NCBI Taxonomy" id="1802486"/>
    <lineage>
        <taxon>Bacteria</taxon>
        <taxon>Candidatus Woeseibacteriota</taxon>
    </lineage>
</organism>
<proteinExistence type="predicted"/>
<protein>
    <recommendedName>
        <fullName evidence="1">Glycosyl transferase family 1 domain-containing protein</fullName>
    </recommendedName>
</protein>
<dbReference type="InterPro" id="IPR038013">
    <property type="entry name" value="ALG11"/>
</dbReference>
<evidence type="ECO:0000313" key="2">
    <source>
        <dbReference type="EMBL" id="OGM16143.1"/>
    </source>
</evidence>
<dbReference type="Gene3D" id="3.40.50.2000">
    <property type="entry name" value="Glycogen Phosphorylase B"/>
    <property type="match status" value="1"/>
</dbReference>
<dbReference type="GO" id="GO:0006487">
    <property type="term" value="P:protein N-linked glycosylation"/>
    <property type="evidence" value="ECO:0007669"/>
    <property type="project" value="TreeGrafter"/>
</dbReference>
<evidence type="ECO:0000259" key="1">
    <source>
        <dbReference type="Pfam" id="PF00534"/>
    </source>
</evidence>
<dbReference type="GO" id="GO:0004377">
    <property type="term" value="F:GDP-Man:Man(3)GlcNAc(2)-PP-Dol alpha-1,2-mannosyltransferase activity"/>
    <property type="evidence" value="ECO:0007669"/>
    <property type="project" value="InterPro"/>
</dbReference>
<dbReference type="AlphaFoldDB" id="A0A1F7XMC7"/>
<reference evidence="2 3" key="1">
    <citation type="journal article" date="2016" name="Nat. Commun.">
        <title>Thousands of microbial genomes shed light on interconnected biogeochemical processes in an aquifer system.</title>
        <authorList>
            <person name="Anantharaman K."/>
            <person name="Brown C.T."/>
            <person name="Hug L.A."/>
            <person name="Sharon I."/>
            <person name="Castelle C.J."/>
            <person name="Probst A.J."/>
            <person name="Thomas B.C."/>
            <person name="Singh A."/>
            <person name="Wilkins M.J."/>
            <person name="Karaoz U."/>
            <person name="Brodie E.L."/>
            <person name="Williams K.H."/>
            <person name="Hubbard S.S."/>
            <person name="Banfield J.F."/>
        </authorList>
    </citation>
    <scope>NUCLEOTIDE SEQUENCE [LARGE SCALE GENOMIC DNA]</scope>
</reference>
<name>A0A1F7XMC7_9BACT</name>
<dbReference type="InterPro" id="IPR001296">
    <property type="entry name" value="Glyco_trans_1"/>
</dbReference>
<dbReference type="Pfam" id="PF00534">
    <property type="entry name" value="Glycos_transf_1"/>
    <property type="match status" value="1"/>
</dbReference>
<dbReference type="SUPFAM" id="SSF53756">
    <property type="entry name" value="UDP-Glycosyltransferase/glycogen phosphorylase"/>
    <property type="match status" value="1"/>
</dbReference>
<evidence type="ECO:0000313" key="3">
    <source>
        <dbReference type="Proteomes" id="UP000178401"/>
    </source>
</evidence>
<dbReference type="Proteomes" id="UP000178401">
    <property type="component" value="Unassembled WGS sequence"/>
</dbReference>
<dbReference type="GO" id="GO:0016020">
    <property type="term" value="C:membrane"/>
    <property type="evidence" value="ECO:0007669"/>
    <property type="project" value="TreeGrafter"/>
</dbReference>
<dbReference type="CDD" id="cd03801">
    <property type="entry name" value="GT4_PimA-like"/>
    <property type="match status" value="1"/>
</dbReference>
<feature type="domain" description="Glycosyl transferase family 1" evidence="1">
    <location>
        <begin position="147"/>
        <end position="321"/>
    </location>
</feature>
<dbReference type="EMBL" id="MGFY01000028">
    <property type="protein sequence ID" value="OGM16143.1"/>
    <property type="molecule type" value="Genomic_DNA"/>
</dbReference>
<dbReference type="PANTHER" id="PTHR45919">
    <property type="entry name" value="GDP-MAN:MAN(3)GLCNAC(2)-PP-DOL ALPHA-1,2-MANNOSYLTRANSFERASE"/>
    <property type="match status" value="1"/>
</dbReference>